<organism evidence="1 2">
    <name type="scientific">Crotalaria pallida</name>
    <name type="common">Smooth rattlebox</name>
    <name type="synonym">Crotalaria striata</name>
    <dbReference type="NCBI Taxonomy" id="3830"/>
    <lineage>
        <taxon>Eukaryota</taxon>
        <taxon>Viridiplantae</taxon>
        <taxon>Streptophyta</taxon>
        <taxon>Embryophyta</taxon>
        <taxon>Tracheophyta</taxon>
        <taxon>Spermatophyta</taxon>
        <taxon>Magnoliopsida</taxon>
        <taxon>eudicotyledons</taxon>
        <taxon>Gunneridae</taxon>
        <taxon>Pentapetalae</taxon>
        <taxon>rosids</taxon>
        <taxon>fabids</taxon>
        <taxon>Fabales</taxon>
        <taxon>Fabaceae</taxon>
        <taxon>Papilionoideae</taxon>
        <taxon>50 kb inversion clade</taxon>
        <taxon>genistoids sensu lato</taxon>
        <taxon>core genistoids</taxon>
        <taxon>Crotalarieae</taxon>
        <taxon>Crotalaria</taxon>
    </lineage>
</organism>
<dbReference type="Proteomes" id="UP001372338">
    <property type="component" value="Unassembled WGS sequence"/>
</dbReference>
<name>A0AAN9E6D0_CROPI</name>
<gene>
    <name evidence="1" type="ORF">RIF29_41420</name>
</gene>
<evidence type="ECO:0000313" key="2">
    <source>
        <dbReference type="Proteomes" id="UP001372338"/>
    </source>
</evidence>
<reference evidence="1 2" key="1">
    <citation type="submission" date="2024-01" db="EMBL/GenBank/DDBJ databases">
        <title>The genomes of 5 underutilized Papilionoideae crops provide insights into root nodulation and disease resistanc.</title>
        <authorList>
            <person name="Yuan L."/>
        </authorList>
    </citation>
    <scope>NUCLEOTIDE SEQUENCE [LARGE SCALE GENOMIC DNA]</scope>
    <source>
        <strain evidence="1">ZHUSHIDOU_FW_LH</strain>
        <tissue evidence="1">Leaf</tissue>
    </source>
</reference>
<dbReference type="EMBL" id="JAYWIO010000008">
    <property type="protein sequence ID" value="KAK7246551.1"/>
    <property type="molecule type" value="Genomic_DNA"/>
</dbReference>
<proteinExistence type="predicted"/>
<comment type="caution">
    <text evidence="1">The sequence shown here is derived from an EMBL/GenBank/DDBJ whole genome shotgun (WGS) entry which is preliminary data.</text>
</comment>
<dbReference type="AlphaFoldDB" id="A0AAN9E6D0"/>
<sequence>MASESTFSASLNSSSPTVVVEKNIKLWYQRLVILIVIYLTDSSTNQASTSAFSSPTSAPLPFTATLDAISADLSPTVPDIAYSNDSNGYSLATSTPSVPTNLHYMQTRSKSGIFKPMVWTATAPSLPAFVKDDIVC</sequence>
<accession>A0AAN9E6D0</accession>
<keyword evidence="2" id="KW-1185">Reference proteome</keyword>
<protein>
    <submittedName>
        <fullName evidence="1">Uncharacterized protein</fullName>
    </submittedName>
</protein>
<evidence type="ECO:0000313" key="1">
    <source>
        <dbReference type="EMBL" id="KAK7246551.1"/>
    </source>
</evidence>